<dbReference type="Gene3D" id="2.60.200.20">
    <property type="match status" value="1"/>
</dbReference>
<dbReference type="InterPro" id="IPR050923">
    <property type="entry name" value="Cell_Proc_Reg/RNA_Proc"/>
</dbReference>
<evidence type="ECO:0000256" key="1">
    <source>
        <dbReference type="SAM" id="Phobius"/>
    </source>
</evidence>
<feature type="domain" description="VWFA" evidence="3">
    <location>
        <begin position="88"/>
        <end position="261"/>
    </location>
</feature>
<feature type="transmembrane region" description="Helical" evidence="1">
    <location>
        <begin position="333"/>
        <end position="356"/>
    </location>
</feature>
<evidence type="ECO:0000313" key="4">
    <source>
        <dbReference type="EMBL" id="MBE5040328.1"/>
    </source>
</evidence>
<dbReference type="Pfam" id="PF00498">
    <property type="entry name" value="FHA"/>
    <property type="match status" value="1"/>
</dbReference>
<dbReference type="Proteomes" id="UP000806542">
    <property type="component" value="Unassembled WGS sequence"/>
</dbReference>
<comment type="caution">
    <text evidence="4">The sequence shown here is derived from an EMBL/GenBank/DDBJ whole genome shotgun (WGS) entry which is preliminary data.</text>
</comment>
<dbReference type="SUPFAM" id="SSF53300">
    <property type="entry name" value="vWA-like"/>
    <property type="match status" value="1"/>
</dbReference>
<keyword evidence="1" id="KW-0472">Membrane</keyword>
<evidence type="ECO:0000259" key="2">
    <source>
        <dbReference type="PROSITE" id="PS50006"/>
    </source>
</evidence>
<evidence type="ECO:0000259" key="3">
    <source>
        <dbReference type="PROSITE" id="PS50234"/>
    </source>
</evidence>
<dbReference type="PANTHER" id="PTHR23308">
    <property type="entry name" value="NUCLEAR INHIBITOR OF PROTEIN PHOSPHATASE-1"/>
    <property type="match status" value="1"/>
</dbReference>
<sequence>MAKRLICIYILFSLLCIPIGITGAGISSVNIRQFYLYTDALHTYVDLKSADGVSVSGLDRSGIYASLDSEDLRVKEIQTFAESGEGMAYIFLIDISGSLSGTQFSQVKAATKHWAEKMDEKDRMAIISFGNEAKIVQDFTQDAGQISTVLDSLSNSDGNTKLYGGIEEAINLAGRNDAGLPKRKAVLLLTDGLNDYPGGISQEDVIIHAKEDLIPFYTLLVPRGNTAGKAFLNTLSETTNGTAYDLSTGIDTIYDAAYAELQEAFVIDFSYPAAKADGQLHNLKISVRLENQEASDDISCTLKNPTETLASLPISASGAGGETEKEHKNMSPILLIAIIITILLVFAAIILVIALVNRKKKELPTSSFSSQTPVYTPESANIPISAPTPKTFSTGSMAFSLHEIGGTDVKESQIADTLILGRGADCGLVLSDPQISSRHCRLTRENGILFIEDLNSTNGTIINGMTITGKTRLKNGDLLLLGGTEYRIRFEEK</sequence>
<reference evidence="4" key="1">
    <citation type="submission" date="2020-10" db="EMBL/GenBank/DDBJ databases">
        <title>ChiBAC.</title>
        <authorList>
            <person name="Zenner C."/>
            <person name="Hitch T.C.A."/>
            <person name="Clavel T."/>
        </authorList>
    </citation>
    <scope>NUCLEOTIDE SEQUENCE</scope>
    <source>
        <strain evidence="4">DSM 107454</strain>
    </source>
</reference>
<dbReference type="InterPro" id="IPR008984">
    <property type="entry name" value="SMAD_FHA_dom_sf"/>
</dbReference>
<dbReference type="InterPro" id="IPR002035">
    <property type="entry name" value="VWF_A"/>
</dbReference>
<dbReference type="InterPro" id="IPR000253">
    <property type="entry name" value="FHA_dom"/>
</dbReference>
<feature type="domain" description="FHA" evidence="2">
    <location>
        <begin position="418"/>
        <end position="467"/>
    </location>
</feature>
<dbReference type="SMART" id="SM00327">
    <property type="entry name" value="VWA"/>
    <property type="match status" value="1"/>
</dbReference>
<dbReference type="PROSITE" id="PS50234">
    <property type="entry name" value="VWFA"/>
    <property type="match status" value="1"/>
</dbReference>
<protein>
    <submittedName>
        <fullName evidence="4">VWA domain-containing protein</fullName>
    </submittedName>
</protein>
<dbReference type="InterPro" id="IPR036465">
    <property type="entry name" value="vWFA_dom_sf"/>
</dbReference>
<name>A0A9D5M2K5_9FIRM</name>
<dbReference type="AlphaFoldDB" id="A0A9D5M2K5"/>
<keyword evidence="5" id="KW-1185">Reference proteome</keyword>
<dbReference type="PROSITE" id="PS50006">
    <property type="entry name" value="FHA_DOMAIN"/>
    <property type="match status" value="1"/>
</dbReference>
<dbReference type="SMART" id="SM00240">
    <property type="entry name" value="FHA"/>
    <property type="match status" value="1"/>
</dbReference>
<gene>
    <name evidence="4" type="ORF">INF28_07610</name>
</gene>
<dbReference type="CDD" id="cd00060">
    <property type="entry name" value="FHA"/>
    <property type="match status" value="1"/>
</dbReference>
<keyword evidence="1" id="KW-1133">Transmembrane helix</keyword>
<dbReference type="RefSeq" id="WP_226392880.1">
    <property type="nucleotide sequence ID" value="NZ_JADCKB010000014.1"/>
</dbReference>
<proteinExistence type="predicted"/>
<evidence type="ECO:0000313" key="5">
    <source>
        <dbReference type="Proteomes" id="UP000806542"/>
    </source>
</evidence>
<dbReference type="Pfam" id="PF00092">
    <property type="entry name" value="VWA"/>
    <property type="match status" value="1"/>
</dbReference>
<dbReference type="SUPFAM" id="SSF49879">
    <property type="entry name" value="SMAD/FHA domain"/>
    <property type="match status" value="1"/>
</dbReference>
<accession>A0A9D5M2K5</accession>
<dbReference type="EMBL" id="JADCKB010000014">
    <property type="protein sequence ID" value="MBE5040328.1"/>
    <property type="molecule type" value="Genomic_DNA"/>
</dbReference>
<keyword evidence="1" id="KW-0812">Transmembrane</keyword>
<dbReference type="CDD" id="cd00198">
    <property type="entry name" value="vWFA"/>
    <property type="match status" value="1"/>
</dbReference>
<dbReference type="Gene3D" id="3.40.50.410">
    <property type="entry name" value="von Willebrand factor, type A domain"/>
    <property type="match status" value="1"/>
</dbReference>
<organism evidence="4 5">
    <name type="scientific">Ructibacterium gallinarum</name>
    <dbReference type="NCBI Taxonomy" id="2779355"/>
    <lineage>
        <taxon>Bacteria</taxon>
        <taxon>Bacillati</taxon>
        <taxon>Bacillota</taxon>
        <taxon>Clostridia</taxon>
        <taxon>Eubacteriales</taxon>
        <taxon>Oscillospiraceae</taxon>
        <taxon>Ructibacterium</taxon>
    </lineage>
</organism>